<gene>
    <name evidence="2" type="ORF">ACFOGP_12975</name>
</gene>
<sequence length="193" mass="20921">MPDLLRRPPLTVLDTGWGYIIRSSHPSGALSDRVVTGVRAGAVALCAAIALLSPGGLAAKAALCLLVMVALRLGLRWVRVRRVYEVQVDQRRRELRFGFHEGTEGTWITEDMRFDDVGGSSIRRGADMPGLWLKLRSGDTVAVAVADREALIAVSDRLMGDVLPEARQAVVPSRGTGPRARSVFPPLAPQEMT</sequence>
<evidence type="ECO:0000256" key="1">
    <source>
        <dbReference type="SAM" id="MobiDB-lite"/>
    </source>
</evidence>
<proteinExistence type="predicted"/>
<accession>A0ABV7GPU2</accession>
<evidence type="ECO:0008006" key="4">
    <source>
        <dbReference type="Google" id="ProtNLM"/>
    </source>
</evidence>
<protein>
    <recommendedName>
        <fullName evidence="4">PH (Pleckstrin Homology) domain-containing protein</fullName>
    </recommendedName>
</protein>
<dbReference type="RefSeq" id="WP_275630910.1">
    <property type="nucleotide sequence ID" value="NZ_JARGYD010000001.1"/>
</dbReference>
<reference evidence="3" key="1">
    <citation type="journal article" date="2019" name="Int. J. Syst. Evol. Microbiol.">
        <title>The Global Catalogue of Microorganisms (GCM) 10K type strain sequencing project: providing services to taxonomists for standard genome sequencing and annotation.</title>
        <authorList>
            <consortium name="The Broad Institute Genomics Platform"/>
            <consortium name="The Broad Institute Genome Sequencing Center for Infectious Disease"/>
            <person name="Wu L."/>
            <person name="Ma J."/>
        </authorList>
    </citation>
    <scope>NUCLEOTIDE SEQUENCE [LARGE SCALE GENOMIC DNA]</scope>
    <source>
        <strain evidence="3">KCTC 52366</strain>
    </source>
</reference>
<dbReference type="Proteomes" id="UP001595632">
    <property type="component" value="Unassembled WGS sequence"/>
</dbReference>
<feature type="region of interest" description="Disordered" evidence="1">
    <location>
        <begin position="172"/>
        <end position="193"/>
    </location>
</feature>
<name>A0ABV7GPU2_9RHOB</name>
<dbReference type="EMBL" id="JBHRTB010000010">
    <property type="protein sequence ID" value="MFC3143628.1"/>
    <property type="molecule type" value="Genomic_DNA"/>
</dbReference>
<comment type="caution">
    <text evidence="2">The sequence shown here is derived from an EMBL/GenBank/DDBJ whole genome shotgun (WGS) entry which is preliminary data.</text>
</comment>
<evidence type="ECO:0000313" key="2">
    <source>
        <dbReference type="EMBL" id="MFC3143628.1"/>
    </source>
</evidence>
<evidence type="ECO:0000313" key="3">
    <source>
        <dbReference type="Proteomes" id="UP001595632"/>
    </source>
</evidence>
<organism evidence="2 3">
    <name type="scientific">Psychromarinibacter halotolerans</name>
    <dbReference type="NCBI Taxonomy" id="1775175"/>
    <lineage>
        <taxon>Bacteria</taxon>
        <taxon>Pseudomonadati</taxon>
        <taxon>Pseudomonadota</taxon>
        <taxon>Alphaproteobacteria</taxon>
        <taxon>Rhodobacterales</taxon>
        <taxon>Paracoccaceae</taxon>
        <taxon>Psychromarinibacter</taxon>
    </lineage>
</organism>
<keyword evidence="3" id="KW-1185">Reference proteome</keyword>